<reference evidence="2 3" key="1">
    <citation type="submission" date="2018-08" db="EMBL/GenBank/DDBJ databases">
        <title>Paenibacillus sp. M4BSY-1, whole genome shotgun sequence.</title>
        <authorList>
            <person name="Tuo L."/>
        </authorList>
    </citation>
    <scope>NUCLEOTIDE SEQUENCE [LARGE SCALE GENOMIC DNA]</scope>
    <source>
        <strain evidence="2 3">M4BSY-1</strain>
    </source>
</reference>
<dbReference type="Pfam" id="PF00395">
    <property type="entry name" value="SLH"/>
    <property type="match status" value="2"/>
</dbReference>
<keyword evidence="3" id="KW-1185">Reference proteome</keyword>
<organism evidence="2 3">
    <name type="scientific">Paenibacillus paeoniae</name>
    <dbReference type="NCBI Taxonomy" id="2292705"/>
    <lineage>
        <taxon>Bacteria</taxon>
        <taxon>Bacillati</taxon>
        <taxon>Bacillota</taxon>
        <taxon>Bacilli</taxon>
        <taxon>Bacillales</taxon>
        <taxon>Paenibacillaceae</taxon>
        <taxon>Paenibacillus</taxon>
    </lineage>
</organism>
<dbReference type="OrthoDB" id="1738667at2"/>
<feature type="domain" description="SLH" evidence="1">
    <location>
        <begin position="151"/>
        <end position="214"/>
    </location>
</feature>
<evidence type="ECO:0000259" key="1">
    <source>
        <dbReference type="PROSITE" id="PS51272"/>
    </source>
</evidence>
<dbReference type="Proteomes" id="UP000261905">
    <property type="component" value="Unassembled WGS sequence"/>
</dbReference>
<proteinExistence type="predicted"/>
<protein>
    <submittedName>
        <fullName evidence="2">S-layer homology domain-containing protein</fullName>
    </submittedName>
</protein>
<dbReference type="PROSITE" id="PS51272">
    <property type="entry name" value="SLH"/>
    <property type="match status" value="2"/>
</dbReference>
<dbReference type="AlphaFoldDB" id="A0A371PNS0"/>
<feature type="domain" description="SLH" evidence="1">
    <location>
        <begin position="21"/>
        <end position="84"/>
    </location>
</feature>
<evidence type="ECO:0000313" key="2">
    <source>
        <dbReference type="EMBL" id="REK77840.1"/>
    </source>
</evidence>
<evidence type="ECO:0000313" key="3">
    <source>
        <dbReference type="Proteomes" id="UP000261905"/>
    </source>
</evidence>
<dbReference type="InterPro" id="IPR001119">
    <property type="entry name" value="SLH_dom"/>
</dbReference>
<gene>
    <name evidence="2" type="ORF">DX130_04390</name>
</gene>
<name>A0A371PNS0_9BACL</name>
<sequence>MKKKPLLIMALTVILIFTLGQTVMAFSDVANNPYGDKIKALKEKGILSGVANDQFKPGDKLTYASGVAMLVKGLDLNIDHIRFIKAPQATDYFPNLSDDAWYSSAFIIAANNGLEIPKDVKANDPITKEQFAHHLFQAMMTKGDYAFIEIFKTIKDEADVNSAYMNSIQKLLISNIATVDKDNNFYPTQPITRGEAAAWLHDGMKFVAETTPIEPQPELPQFEQKLTVEAVNDSINKVTITAQLPHPGYGLRIASIQFEGDQAVIHTEPILPDPDKMYPQVITEVKVTTYVDAAFKPVLAAKTDGSSASGSTGIVNE</sequence>
<dbReference type="EMBL" id="QUBQ01000001">
    <property type="protein sequence ID" value="REK77840.1"/>
    <property type="molecule type" value="Genomic_DNA"/>
</dbReference>
<accession>A0A371PNS0</accession>
<comment type="caution">
    <text evidence="2">The sequence shown here is derived from an EMBL/GenBank/DDBJ whole genome shotgun (WGS) entry which is preliminary data.</text>
</comment>
<dbReference type="RefSeq" id="WP_116043134.1">
    <property type="nucleotide sequence ID" value="NZ_QUBQ01000001.1"/>
</dbReference>